<sequence length="217" mass="23462">MAPTTKQIHKCDRFLNLISFRHEQLSSSSLNPTRQSFTTAIEGSGPSSGAHILAFSTDIVAAWSTTPPSQPYSSTPAPEAGHPDAISPPIKKQKAFVKGKSFEKDIALLSASFTLQEMPELKGLILLIAIIYDVDNEDKLTDILEICALFSLQLASAANANHDEALWTIKAFKGVIEKIRKAQLAGDTASLTDVEIANEISDIKPSFLRNAKSGPLE</sequence>
<evidence type="ECO:0000313" key="2">
    <source>
        <dbReference type="Proteomes" id="UP000724874"/>
    </source>
</evidence>
<dbReference type="OrthoDB" id="3261813at2759"/>
<evidence type="ECO:0000313" key="1">
    <source>
        <dbReference type="EMBL" id="KAF8884071.1"/>
    </source>
</evidence>
<reference evidence="1" key="1">
    <citation type="submission" date="2020-11" db="EMBL/GenBank/DDBJ databases">
        <authorList>
            <consortium name="DOE Joint Genome Institute"/>
            <person name="Ahrendt S."/>
            <person name="Riley R."/>
            <person name="Andreopoulos W."/>
            <person name="LaButti K."/>
            <person name="Pangilinan J."/>
            <person name="Ruiz-duenas F.J."/>
            <person name="Barrasa J.M."/>
            <person name="Sanchez-Garcia M."/>
            <person name="Camarero S."/>
            <person name="Miyauchi S."/>
            <person name="Serrano A."/>
            <person name="Linde D."/>
            <person name="Babiker R."/>
            <person name="Drula E."/>
            <person name="Ayuso-Fernandez I."/>
            <person name="Pacheco R."/>
            <person name="Padilla G."/>
            <person name="Ferreira P."/>
            <person name="Barriuso J."/>
            <person name="Kellner H."/>
            <person name="Castanera R."/>
            <person name="Alfaro M."/>
            <person name="Ramirez L."/>
            <person name="Pisabarro A.G."/>
            <person name="Kuo A."/>
            <person name="Tritt A."/>
            <person name="Lipzen A."/>
            <person name="He G."/>
            <person name="Yan M."/>
            <person name="Ng V."/>
            <person name="Cullen D."/>
            <person name="Martin F."/>
            <person name="Rosso M.-N."/>
            <person name="Henrissat B."/>
            <person name="Hibbett D."/>
            <person name="Martinez A.T."/>
            <person name="Grigoriev I.V."/>
        </authorList>
    </citation>
    <scope>NUCLEOTIDE SEQUENCE</scope>
    <source>
        <strain evidence="1">AH 44721</strain>
    </source>
</reference>
<keyword evidence="2" id="KW-1185">Reference proteome</keyword>
<dbReference type="Proteomes" id="UP000724874">
    <property type="component" value="Unassembled WGS sequence"/>
</dbReference>
<dbReference type="EMBL" id="JADNYJ010000111">
    <property type="protein sequence ID" value="KAF8884071.1"/>
    <property type="molecule type" value="Genomic_DNA"/>
</dbReference>
<dbReference type="AlphaFoldDB" id="A0A9P5TI83"/>
<proteinExistence type="predicted"/>
<comment type="caution">
    <text evidence="1">The sequence shown here is derived from an EMBL/GenBank/DDBJ whole genome shotgun (WGS) entry which is preliminary data.</text>
</comment>
<protein>
    <submittedName>
        <fullName evidence="1">Uncharacterized protein</fullName>
    </submittedName>
</protein>
<gene>
    <name evidence="1" type="ORF">CPB84DRAFT_1850787</name>
</gene>
<accession>A0A9P5TI83</accession>
<name>A0A9P5TI83_GYMJU</name>
<organism evidence="1 2">
    <name type="scientific">Gymnopilus junonius</name>
    <name type="common">Spectacular rustgill mushroom</name>
    <name type="synonym">Gymnopilus spectabilis subsp. junonius</name>
    <dbReference type="NCBI Taxonomy" id="109634"/>
    <lineage>
        <taxon>Eukaryota</taxon>
        <taxon>Fungi</taxon>
        <taxon>Dikarya</taxon>
        <taxon>Basidiomycota</taxon>
        <taxon>Agaricomycotina</taxon>
        <taxon>Agaricomycetes</taxon>
        <taxon>Agaricomycetidae</taxon>
        <taxon>Agaricales</taxon>
        <taxon>Agaricineae</taxon>
        <taxon>Hymenogastraceae</taxon>
        <taxon>Gymnopilus</taxon>
    </lineage>
</organism>